<keyword evidence="2" id="KW-1185">Reference proteome</keyword>
<evidence type="ECO:0000313" key="2">
    <source>
        <dbReference type="Proteomes" id="UP000053573"/>
    </source>
</evidence>
<organism evidence="1 2">
    <name type="scientific">Blastomyces silverae</name>
    <dbReference type="NCBI Taxonomy" id="2060906"/>
    <lineage>
        <taxon>Eukaryota</taxon>
        <taxon>Fungi</taxon>
        <taxon>Dikarya</taxon>
        <taxon>Ascomycota</taxon>
        <taxon>Pezizomycotina</taxon>
        <taxon>Eurotiomycetes</taxon>
        <taxon>Eurotiomycetidae</taxon>
        <taxon>Onygenales</taxon>
        <taxon>Ajellomycetaceae</taxon>
        <taxon>Blastomyces</taxon>
    </lineage>
</organism>
<gene>
    <name evidence="1" type="ORF">EMPG_14101</name>
</gene>
<evidence type="ECO:0000313" key="1">
    <source>
        <dbReference type="EMBL" id="KLJ10509.1"/>
    </source>
</evidence>
<accession>A0A0H1BG86</accession>
<dbReference type="EMBL" id="LDEV01001998">
    <property type="protein sequence ID" value="KLJ10509.1"/>
    <property type="molecule type" value="Genomic_DNA"/>
</dbReference>
<dbReference type="Proteomes" id="UP000053573">
    <property type="component" value="Unassembled WGS sequence"/>
</dbReference>
<reference evidence="2" key="1">
    <citation type="journal article" date="2015" name="PLoS Genet.">
        <title>The dynamic genome and transcriptome of the human fungal pathogen Blastomyces and close relative Emmonsia.</title>
        <authorList>
            <person name="Munoz J.F."/>
            <person name="Gauthier G.M."/>
            <person name="Desjardins C.A."/>
            <person name="Gallo J.E."/>
            <person name="Holder J."/>
            <person name="Sullivan T.D."/>
            <person name="Marty A.J."/>
            <person name="Carmen J.C."/>
            <person name="Chen Z."/>
            <person name="Ding L."/>
            <person name="Gujja S."/>
            <person name="Magrini V."/>
            <person name="Misas E."/>
            <person name="Mitreva M."/>
            <person name="Priest M."/>
            <person name="Saif S."/>
            <person name="Whiston E.A."/>
            <person name="Young S."/>
            <person name="Zeng Q."/>
            <person name="Goldman W.E."/>
            <person name="Mardis E.R."/>
            <person name="Taylor J.W."/>
            <person name="McEwen J.G."/>
            <person name="Clay O.K."/>
            <person name="Klein B.S."/>
            <person name="Cuomo C.A."/>
        </authorList>
    </citation>
    <scope>NUCLEOTIDE SEQUENCE [LARGE SCALE GENOMIC DNA]</scope>
    <source>
        <strain evidence="2">UAMH 139</strain>
    </source>
</reference>
<comment type="caution">
    <text evidence="1">The sequence shown here is derived from an EMBL/GenBank/DDBJ whole genome shotgun (WGS) entry which is preliminary data.</text>
</comment>
<dbReference type="AlphaFoldDB" id="A0A0H1BG86"/>
<protein>
    <submittedName>
        <fullName evidence="1">Uncharacterized protein</fullName>
    </submittedName>
</protein>
<proteinExistence type="predicted"/>
<name>A0A0H1BG86_9EURO</name>
<sequence length="67" mass="8087">MASLNCWICGFRWMRTISKYPSPGMMRLHTNQRLNTHWRTKRLRLSSIYPPFYHAMQRTKTDLKTLG</sequence>